<keyword evidence="10" id="KW-0539">Nucleus</keyword>
<protein>
    <submittedName>
        <fullName evidence="14">Tyrosyl-DNA phosphodiesterase 2-like</fullName>
    </submittedName>
</protein>
<dbReference type="Gene3D" id="3.60.10.10">
    <property type="entry name" value="Endonuclease/exonuclease/phosphatase"/>
    <property type="match status" value="1"/>
</dbReference>
<keyword evidence="9" id="KW-0234">DNA repair</keyword>
<reference evidence="14" key="1">
    <citation type="submission" date="2025-08" db="UniProtKB">
        <authorList>
            <consortium name="RefSeq"/>
        </authorList>
    </citation>
    <scope>IDENTIFICATION</scope>
    <source>
        <tissue evidence="14">Testes</tissue>
    </source>
</reference>
<comment type="cofactor">
    <cofactor evidence="2">
        <name>Mg(2+)</name>
        <dbReference type="ChEBI" id="CHEBI:18420"/>
    </cofactor>
</comment>
<feature type="compositionally biased region" description="Low complexity" evidence="11">
    <location>
        <begin position="65"/>
        <end position="78"/>
    </location>
</feature>
<keyword evidence="7" id="KW-0378">Hydrolase</keyword>
<dbReference type="InterPro" id="IPR036691">
    <property type="entry name" value="Endo/exonu/phosph_ase_sf"/>
</dbReference>
<dbReference type="PANTHER" id="PTHR15822:SF4">
    <property type="entry name" value="TYROSYL-DNA PHOSPHODIESTERASE 2"/>
    <property type="match status" value="1"/>
</dbReference>
<evidence type="ECO:0000256" key="10">
    <source>
        <dbReference type="ARBA" id="ARBA00023242"/>
    </source>
</evidence>
<keyword evidence="6" id="KW-0227">DNA damage</keyword>
<dbReference type="Pfam" id="PF14555">
    <property type="entry name" value="UBA_4"/>
    <property type="match status" value="1"/>
</dbReference>
<feature type="domain" description="Endonuclease/exonuclease/phosphatase" evidence="12">
    <location>
        <begin position="106"/>
        <end position="340"/>
    </location>
</feature>
<dbReference type="InterPro" id="IPR005135">
    <property type="entry name" value="Endo/exonuclease/phosphatase"/>
</dbReference>
<gene>
    <name evidence="14" type="primary">LOC100374408</name>
</gene>
<feature type="region of interest" description="Disordered" evidence="11">
    <location>
        <begin position="58"/>
        <end position="82"/>
    </location>
</feature>
<evidence type="ECO:0000256" key="2">
    <source>
        <dbReference type="ARBA" id="ARBA00001946"/>
    </source>
</evidence>
<dbReference type="PANTHER" id="PTHR15822">
    <property type="entry name" value="TRAF AND TNF RECEPTOR-ASSOCIATED PROTEIN"/>
    <property type="match status" value="1"/>
</dbReference>
<dbReference type="Pfam" id="PF03372">
    <property type="entry name" value="Exo_endo_phos"/>
    <property type="match status" value="1"/>
</dbReference>
<dbReference type="RefSeq" id="XP_002732161.1">
    <property type="nucleotide sequence ID" value="XM_002732115.2"/>
</dbReference>
<dbReference type="CDD" id="cd14672">
    <property type="entry name" value="UBA_ceTYDP2_like"/>
    <property type="match status" value="1"/>
</dbReference>
<keyword evidence="13" id="KW-1185">Reference proteome</keyword>
<dbReference type="InterPro" id="IPR009060">
    <property type="entry name" value="UBA-like_sf"/>
</dbReference>
<evidence type="ECO:0000256" key="7">
    <source>
        <dbReference type="ARBA" id="ARBA00022801"/>
    </source>
</evidence>
<keyword evidence="4" id="KW-0540">Nuclease</keyword>
<dbReference type="InterPro" id="IPR051547">
    <property type="entry name" value="TDP2-like"/>
</dbReference>
<evidence type="ECO:0000256" key="4">
    <source>
        <dbReference type="ARBA" id="ARBA00022722"/>
    </source>
</evidence>
<evidence type="ECO:0000313" key="13">
    <source>
        <dbReference type="Proteomes" id="UP000694865"/>
    </source>
</evidence>
<dbReference type="GeneID" id="100374408"/>
<evidence type="ECO:0000256" key="11">
    <source>
        <dbReference type="SAM" id="MobiDB-lite"/>
    </source>
</evidence>
<keyword evidence="5" id="KW-0479">Metal-binding</keyword>
<accession>A0ABM0GKW9</accession>
<dbReference type="SUPFAM" id="SSF46934">
    <property type="entry name" value="UBA-like"/>
    <property type="match status" value="1"/>
</dbReference>
<evidence type="ECO:0000259" key="12">
    <source>
        <dbReference type="Pfam" id="PF03372"/>
    </source>
</evidence>
<dbReference type="CDD" id="cd09080">
    <property type="entry name" value="TDP2"/>
    <property type="match status" value="1"/>
</dbReference>
<evidence type="ECO:0000313" key="14">
    <source>
        <dbReference type="RefSeq" id="XP_002732161.1"/>
    </source>
</evidence>
<keyword evidence="8" id="KW-0460">Magnesium</keyword>
<evidence type="ECO:0000256" key="8">
    <source>
        <dbReference type="ARBA" id="ARBA00022842"/>
    </source>
</evidence>
<organism evidence="13 14">
    <name type="scientific">Saccoglossus kowalevskii</name>
    <name type="common">Acorn worm</name>
    <dbReference type="NCBI Taxonomy" id="10224"/>
    <lineage>
        <taxon>Eukaryota</taxon>
        <taxon>Metazoa</taxon>
        <taxon>Hemichordata</taxon>
        <taxon>Enteropneusta</taxon>
        <taxon>Harrimaniidae</taxon>
        <taxon>Saccoglossus</taxon>
    </lineage>
</organism>
<evidence type="ECO:0000256" key="9">
    <source>
        <dbReference type="ARBA" id="ARBA00023204"/>
    </source>
</evidence>
<comment type="subcellular location">
    <subcellularLocation>
        <location evidence="3">Nucleus</location>
        <location evidence="3">PML body</location>
    </subcellularLocation>
</comment>
<evidence type="ECO:0000256" key="3">
    <source>
        <dbReference type="ARBA" id="ARBA00004322"/>
    </source>
</evidence>
<evidence type="ECO:0000256" key="5">
    <source>
        <dbReference type="ARBA" id="ARBA00022723"/>
    </source>
</evidence>
<dbReference type="Gene3D" id="1.10.8.10">
    <property type="entry name" value="DNA helicase RuvA subunit, C-terminal domain"/>
    <property type="match status" value="1"/>
</dbReference>
<evidence type="ECO:0000256" key="6">
    <source>
        <dbReference type="ARBA" id="ARBA00022763"/>
    </source>
</evidence>
<evidence type="ECO:0000256" key="1">
    <source>
        <dbReference type="ARBA" id="ARBA00001936"/>
    </source>
</evidence>
<dbReference type="Proteomes" id="UP000694865">
    <property type="component" value="Unplaced"/>
</dbReference>
<comment type="cofactor">
    <cofactor evidence="1">
        <name>Mn(2+)</name>
        <dbReference type="ChEBI" id="CHEBI:29035"/>
    </cofactor>
</comment>
<name>A0ABM0GKW9_SACKO</name>
<dbReference type="SUPFAM" id="SSF56219">
    <property type="entry name" value="DNase I-like"/>
    <property type="match status" value="1"/>
</dbReference>
<proteinExistence type="predicted"/>
<sequence length="350" mass="39483">MAAADVKESVDDDQRRLCEEFAAVTGTDTSLAEYYLREKNWQIEEALNVYFDGGDPTPQIDLDSHSMSPSGSSGNSSPDLVVTYDSGAPADSNLGNQTCSLMLKLLTWNIDGLDNKNITERTKTVCSIIKRESPDVVYLQEVIVETFAYIETMCSPTYIAIPANSEQYFTTILLRKSRISLLAHKIIEFPTTKMYRNLLTVKARFRDIDLLLMTSHMESMKNHSHERKTQLTTVLKHMSEADAATAVIFGGDTNLRDYEITQIGGLPDSIGDVWQMCGSPEDAQFSWDITKNDNLDMPFKPKCRFDRLFLRQGCSSKLLPQMFMFVGTERLPCGRFASDHWGILCEFKIV</sequence>